<dbReference type="EMBL" id="JASJOU010000013">
    <property type="protein sequence ID" value="MDJ1504792.1"/>
    <property type="molecule type" value="Genomic_DNA"/>
</dbReference>
<dbReference type="CDD" id="cd05374">
    <property type="entry name" value="17beta-HSD-like_SDR_c"/>
    <property type="match status" value="1"/>
</dbReference>
<gene>
    <name evidence="4" type="ORF">QNI22_29285</name>
</gene>
<keyword evidence="2 4" id="KW-0560">Oxidoreductase</keyword>
<dbReference type="PANTHER" id="PTHR43976:SF16">
    <property type="entry name" value="SHORT-CHAIN DEHYDROGENASE_REDUCTASE FAMILY PROTEIN"/>
    <property type="match status" value="1"/>
</dbReference>
<evidence type="ECO:0000313" key="4">
    <source>
        <dbReference type="EMBL" id="MDJ1504792.1"/>
    </source>
</evidence>
<dbReference type="PRINTS" id="PR00080">
    <property type="entry name" value="SDRFAMILY"/>
</dbReference>
<dbReference type="GO" id="GO:0016491">
    <property type="term" value="F:oxidoreductase activity"/>
    <property type="evidence" value="ECO:0007669"/>
    <property type="project" value="UniProtKB-KW"/>
</dbReference>
<dbReference type="PRINTS" id="PR00081">
    <property type="entry name" value="GDHRDH"/>
</dbReference>
<dbReference type="InterPro" id="IPR002347">
    <property type="entry name" value="SDR_fam"/>
</dbReference>
<dbReference type="SUPFAM" id="SSF51735">
    <property type="entry name" value="NAD(P)-binding Rossmann-fold domains"/>
    <property type="match status" value="1"/>
</dbReference>
<dbReference type="Pfam" id="PF00106">
    <property type="entry name" value="adh_short"/>
    <property type="match status" value="1"/>
</dbReference>
<dbReference type="InterPro" id="IPR051911">
    <property type="entry name" value="SDR_oxidoreductase"/>
</dbReference>
<dbReference type="Proteomes" id="UP001232063">
    <property type="component" value="Unassembled WGS sequence"/>
</dbReference>
<name>A0AAE3RAZ9_9BACT</name>
<evidence type="ECO:0000256" key="2">
    <source>
        <dbReference type="ARBA" id="ARBA00023002"/>
    </source>
</evidence>
<dbReference type="RefSeq" id="WP_314516441.1">
    <property type="nucleotide sequence ID" value="NZ_JASJOU010000013.1"/>
</dbReference>
<dbReference type="AlphaFoldDB" id="A0AAE3RAZ9"/>
<organism evidence="4 5">
    <name type="scientific">Xanthocytophaga agilis</name>
    <dbReference type="NCBI Taxonomy" id="3048010"/>
    <lineage>
        <taxon>Bacteria</taxon>
        <taxon>Pseudomonadati</taxon>
        <taxon>Bacteroidota</taxon>
        <taxon>Cytophagia</taxon>
        <taxon>Cytophagales</taxon>
        <taxon>Rhodocytophagaceae</taxon>
        <taxon>Xanthocytophaga</taxon>
    </lineage>
</organism>
<comment type="caution">
    <text evidence="4">The sequence shown here is derived from an EMBL/GenBank/DDBJ whole genome shotgun (WGS) entry which is preliminary data.</text>
</comment>
<keyword evidence="5" id="KW-1185">Reference proteome</keyword>
<dbReference type="InterPro" id="IPR036291">
    <property type="entry name" value="NAD(P)-bd_dom_sf"/>
</dbReference>
<evidence type="ECO:0000256" key="3">
    <source>
        <dbReference type="RuleBase" id="RU000363"/>
    </source>
</evidence>
<dbReference type="EC" id="1.1.-.-" evidence="4"/>
<protein>
    <submittedName>
        <fullName evidence="4">SDR family oxidoreductase</fullName>
        <ecNumber evidence="4">1.1.-.-</ecNumber>
    </submittedName>
</protein>
<proteinExistence type="inferred from homology"/>
<accession>A0AAE3RAZ9</accession>
<evidence type="ECO:0000256" key="1">
    <source>
        <dbReference type="ARBA" id="ARBA00006484"/>
    </source>
</evidence>
<evidence type="ECO:0000313" key="5">
    <source>
        <dbReference type="Proteomes" id="UP001232063"/>
    </source>
</evidence>
<reference evidence="4" key="1">
    <citation type="submission" date="2023-05" db="EMBL/GenBank/DDBJ databases">
        <authorList>
            <person name="Zhang X."/>
        </authorList>
    </citation>
    <scope>NUCLEOTIDE SEQUENCE</scope>
    <source>
        <strain evidence="4">BD1B2-1</strain>
    </source>
</reference>
<dbReference type="Gene3D" id="3.40.50.720">
    <property type="entry name" value="NAD(P)-binding Rossmann-like Domain"/>
    <property type="match status" value="1"/>
</dbReference>
<dbReference type="PANTHER" id="PTHR43976">
    <property type="entry name" value="SHORT CHAIN DEHYDROGENASE"/>
    <property type="match status" value="1"/>
</dbReference>
<comment type="similarity">
    <text evidence="1 3">Belongs to the short-chain dehydrogenases/reductases (SDR) family.</text>
</comment>
<sequence length="267" mass="29240">MKTIFITGASSGLGKAAARLFISKGWKVIATMRNPEKETDLNQLPNVTLLPMDVTDHKQINETVSKAISLGKIDVVFNNAGYGLMGPLEGTSEEQIHRQLDTNLIGVILVTQALIPHFRENRDGLFLTTTSIGGQITVPFSTLYHATKWALEGFNESLAFELQEFNIRVKTIAPGGIATDFAGRSMNLSTHEAYQETFDKMLKVLSGSSIFEFSTADKIAEVAYEAATDGKDIVRYLAGPDAHTLSMQRAQQGPETFRKEIAKALLS</sequence>